<dbReference type="InParanoid" id="C1FH88"/>
<name>C1FH88_MICCC</name>
<dbReference type="GeneID" id="8246801"/>
<accession>C1FH88</accession>
<keyword evidence="3" id="KW-1185">Reference proteome</keyword>
<dbReference type="Proteomes" id="UP000002009">
    <property type="component" value="Chromosome 10"/>
</dbReference>
<protein>
    <submittedName>
        <fullName evidence="2">Uncharacterized protein</fullName>
    </submittedName>
</protein>
<evidence type="ECO:0000313" key="2">
    <source>
        <dbReference type="EMBL" id="ACO70055.1"/>
    </source>
</evidence>
<reference evidence="2 3" key="1">
    <citation type="journal article" date="2009" name="Science">
        <title>Green evolution and dynamic adaptations revealed by genomes of the marine picoeukaryotes Micromonas.</title>
        <authorList>
            <person name="Worden A.Z."/>
            <person name="Lee J.H."/>
            <person name="Mock T."/>
            <person name="Rouze P."/>
            <person name="Simmons M.P."/>
            <person name="Aerts A.L."/>
            <person name="Allen A.E."/>
            <person name="Cuvelier M.L."/>
            <person name="Derelle E."/>
            <person name="Everett M.V."/>
            <person name="Foulon E."/>
            <person name="Grimwood J."/>
            <person name="Gundlach H."/>
            <person name="Henrissat B."/>
            <person name="Napoli C."/>
            <person name="McDonald S.M."/>
            <person name="Parker M.S."/>
            <person name="Rombauts S."/>
            <person name="Salamov A."/>
            <person name="Von Dassow P."/>
            <person name="Badger J.H."/>
            <person name="Coutinho P.M."/>
            <person name="Demir E."/>
            <person name="Dubchak I."/>
            <person name="Gentemann C."/>
            <person name="Eikrem W."/>
            <person name="Gready J.E."/>
            <person name="John U."/>
            <person name="Lanier W."/>
            <person name="Lindquist E.A."/>
            <person name="Lucas S."/>
            <person name="Mayer K.F."/>
            <person name="Moreau H."/>
            <person name="Not F."/>
            <person name="Otillar R."/>
            <person name="Panaud O."/>
            <person name="Pangilinan J."/>
            <person name="Paulsen I."/>
            <person name="Piegu B."/>
            <person name="Poliakov A."/>
            <person name="Robbens S."/>
            <person name="Schmutz J."/>
            <person name="Toulza E."/>
            <person name="Wyss T."/>
            <person name="Zelensky A."/>
            <person name="Zhou K."/>
            <person name="Armbrust E.V."/>
            <person name="Bhattacharya D."/>
            <person name="Goodenough U.W."/>
            <person name="Van de Peer Y."/>
            <person name="Grigoriev I.V."/>
        </authorList>
    </citation>
    <scope>NUCLEOTIDE SEQUENCE [LARGE SCALE GENOMIC DNA]</scope>
    <source>
        <strain evidence="3">RCC299 / NOUM17</strain>
    </source>
</reference>
<sequence>MARSFLVVACLFSAIVLASAARPNPHDGLALKLSRHNLGTKVASDLGHVLAATESLSTPECEAAYKILNNDKSPGGYIETVEKIFAIARAVGEEAGAVCGAHLKVRWDSEPVYCKQSCQVFWTPERMALVDQIDAAVAKVLPGGHEIVWLHESVTLPFPPFPLVDMKADFDAIVPVLIPAACQDAADMDGILGWYSSGCRDENPKLKKCEFSYD</sequence>
<dbReference type="EMBL" id="CP001576">
    <property type="protein sequence ID" value="ACO70055.1"/>
    <property type="molecule type" value="Genomic_DNA"/>
</dbReference>
<dbReference type="RefSeq" id="XP_002508797.1">
    <property type="nucleotide sequence ID" value="XM_002508751.1"/>
</dbReference>
<evidence type="ECO:0000313" key="3">
    <source>
        <dbReference type="Proteomes" id="UP000002009"/>
    </source>
</evidence>
<dbReference type="OMA" id="GECESKM"/>
<proteinExistence type="predicted"/>
<feature type="chain" id="PRO_5002909459" evidence="1">
    <location>
        <begin position="21"/>
        <end position="214"/>
    </location>
</feature>
<dbReference type="AlphaFoldDB" id="C1FH88"/>
<evidence type="ECO:0000256" key="1">
    <source>
        <dbReference type="SAM" id="SignalP"/>
    </source>
</evidence>
<gene>
    <name evidence="2" type="ORF">MICPUN_109045</name>
</gene>
<feature type="signal peptide" evidence="1">
    <location>
        <begin position="1"/>
        <end position="20"/>
    </location>
</feature>
<organism evidence="2 3">
    <name type="scientific">Micromonas commoda (strain RCC299 / NOUM17 / CCMP2709)</name>
    <name type="common">Picoplanktonic green alga</name>
    <dbReference type="NCBI Taxonomy" id="296587"/>
    <lineage>
        <taxon>Eukaryota</taxon>
        <taxon>Viridiplantae</taxon>
        <taxon>Chlorophyta</taxon>
        <taxon>Mamiellophyceae</taxon>
        <taxon>Mamiellales</taxon>
        <taxon>Mamiellaceae</taxon>
        <taxon>Micromonas</taxon>
    </lineage>
</organism>
<dbReference type="KEGG" id="mis:MICPUN_109045"/>
<keyword evidence="1" id="KW-0732">Signal</keyword>